<evidence type="ECO:0000256" key="1">
    <source>
        <dbReference type="SAM" id="Phobius"/>
    </source>
</evidence>
<dbReference type="KEGG" id="reu:Reut_B5454"/>
<dbReference type="EMBL" id="CP000091">
    <property type="protein sequence ID" value="AAZ64799.1"/>
    <property type="molecule type" value="Genomic_DNA"/>
</dbReference>
<evidence type="ECO:0000313" key="2">
    <source>
        <dbReference type="EMBL" id="AAZ64799.1"/>
    </source>
</evidence>
<gene>
    <name evidence="2" type="ordered locus">Reut_B5454</name>
</gene>
<sequence length="123" mass="12709">MFRVGAGRATFDAGSCISLAPSSNALTVVLVVVLVVVIVVLIIVMMIMVVMMTIPLVAGPPAATIPIAVAMPADDYARLGHDHGCGLRGGLDVDRATFDIVTRQRGCRGRCGEQANGEASCVA</sequence>
<dbReference type="HOGENOM" id="CLU_2011442_0_0_4"/>
<reference evidence="2" key="1">
    <citation type="submission" date="2005-08" db="EMBL/GenBank/DDBJ databases">
        <title>Complete sequence of chromosome 2 of Ralstonia eutropha JMP134.</title>
        <authorList>
            <person name="Copeland A."/>
            <person name="Lucas S."/>
            <person name="Lapidus A."/>
            <person name="Barry K."/>
            <person name="Detter J.C."/>
            <person name="Glavina T."/>
            <person name="Hammon N."/>
            <person name="Israni S."/>
            <person name="Pitluck S."/>
            <person name="Goltsman E."/>
            <person name="Martinez M."/>
            <person name="Schmutz J."/>
            <person name="Larimer F."/>
            <person name="Land M."/>
            <person name="Lykidis A."/>
            <person name="Richardson P."/>
        </authorList>
    </citation>
    <scope>NUCLEOTIDE SEQUENCE [LARGE SCALE GENOMIC DNA]</scope>
    <source>
        <strain evidence="2">JMP134</strain>
    </source>
</reference>
<protein>
    <recommendedName>
        <fullName evidence="3">Transmembrane protein</fullName>
    </recommendedName>
</protein>
<keyword evidence="1" id="KW-1133">Transmembrane helix</keyword>
<accession>Q46PY5</accession>
<evidence type="ECO:0008006" key="3">
    <source>
        <dbReference type="Google" id="ProtNLM"/>
    </source>
</evidence>
<dbReference type="AlphaFoldDB" id="Q46PY5"/>
<name>Q46PY5_CUPPJ</name>
<keyword evidence="1" id="KW-0812">Transmembrane</keyword>
<proteinExistence type="predicted"/>
<keyword evidence="1" id="KW-0472">Membrane</keyword>
<organism evidence="2">
    <name type="scientific">Cupriavidus pinatubonensis (strain JMP 134 / LMG 1197)</name>
    <name type="common">Cupriavidus necator (strain JMP 134)</name>
    <dbReference type="NCBI Taxonomy" id="264198"/>
    <lineage>
        <taxon>Bacteria</taxon>
        <taxon>Pseudomonadati</taxon>
        <taxon>Pseudomonadota</taxon>
        <taxon>Betaproteobacteria</taxon>
        <taxon>Burkholderiales</taxon>
        <taxon>Burkholderiaceae</taxon>
        <taxon>Cupriavidus</taxon>
    </lineage>
</organism>
<feature type="transmembrane region" description="Helical" evidence="1">
    <location>
        <begin position="28"/>
        <end position="50"/>
    </location>
</feature>